<dbReference type="OrthoDB" id="9795133at2"/>
<dbReference type="InterPro" id="IPR001610">
    <property type="entry name" value="PAC"/>
</dbReference>
<comment type="catalytic activity">
    <reaction evidence="1">
        <text>ATP + protein L-histidine = ADP + protein N-phospho-L-histidine.</text>
        <dbReference type="EC" id="2.7.13.3"/>
    </reaction>
</comment>
<dbReference type="AlphaFoldDB" id="A0A327LZG1"/>
<dbReference type="SUPFAM" id="SSF55785">
    <property type="entry name" value="PYP-like sensor domain (PAS domain)"/>
    <property type="match status" value="3"/>
</dbReference>
<dbReference type="PRINTS" id="PR00344">
    <property type="entry name" value="BCTRLSENSOR"/>
</dbReference>
<dbReference type="Gene3D" id="3.30.450.20">
    <property type="entry name" value="PAS domain"/>
    <property type="match status" value="4"/>
</dbReference>
<dbReference type="InterPro" id="IPR005467">
    <property type="entry name" value="His_kinase_dom"/>
</dbReference>
<feature type="domain" description="PAC" evidence="8">
    <location>
        <begin position="483"/>
        <end position="537"/>
    </location>
</feature>
<sequence>MSHQPLISSATLALLRRIAEAVPGPVAVLQAPGWVVVHANRAWQALAASAGGEPTDTATDAAAPASIGASIGATLADCLPGFATAGGAALLEEARRSGRALRRRGWPVRARPEAAPVWWDIEAQPLAEAPETAEAVLLILRDVTGEVLARREAAQARAVLERQAAQLRLAIGAGRMRFWDWDIATGRIAWSEGEAAATPEAFLARAHAEDRAGLRAALDAALAGATSFDHAFRRADAPGEAWLLSRASVLRDAAGRPERLVGLDLDLTEHRRAEAERAEQAARLALVEEVAEFGLWDWDGPSGRQVWSARQFALHGLDPAAGAPGLEAWLDMVHPADRRRLRQALRTGFSDGAGRYRVLFRIARADDGAERWLAGLGQVLEAWPDGRPRRMRGINLDVTGLLGQAMTTLARESEVLRAAIDAAPDCIKLVELDGRLSVVNASGLGLLEIEDAAAVLGQDWAALWPEAGRPRVRAALAEALAGRNDRFEALCPTARGRPRWWDVAVAPVRDLAGRVQRVIAISRDITARKETEARLQDAVAVREMLVREADHRIKNSLQMAAGLLRLQQGRSEEPAVRLALARAEARVLAVAESHRALHGSPDLRSIDLGQVLRDLCAHLGSLSPALTLRCHAVGELPLDAERGIPFGLLANELLTNALQHAYPEGAPGLVEAVLALEGEEVVLRVTDAGRGLPAPGAAQGAAPGASGAAEGAPAGAGRSGLGSTLLRSLARQLGARIETESAPGQGTRVTVRMPLRPAEPAAAPEGIPREGNPPEGGPREG</sequence>
<evidence type="ECO:0000256" key="1">
    <source>
        <dbReference type="ARBA" id="ARBA00000085"/>
    </source>
</evidence>
<dbReference type="PANTHER" id="PTHR43304:SF1">
    <property type="entry name" value="PAC DOMAIN-CONTAINING PROTEIN"/>
    <property type="match status" value="1"/>
</dbReference>
<reference evidence="10" key="1">
    <citation type="submission" date="2018-06" db="EMBL/GenBank/DDBJ databases">
        <authorList>
            <person name="Khan S.A."/>
        </authorList>
    </citation>
    <scope>NUCLEOTIDE SEQUENCE [LARGE SCALE GENOMIC DNA]</scope>
    <source>
        <strain evidence="10">DB-1506</strain>
    </source>
</reference>
<dbReference type="RefSeq" id="WP_111472383.1">
    <property type="nucleotide sequence ID" value="NZ_QLIX01000031.1"/>
</dbReference>
<feature type="domain" description="Histidine kinase" evidence="7">
    <location>
        <begin position="652"/>
        <end position="757"/>
    </location>
</feature>
<feature type="region of interest" description="Disordered" evidence="6">
    <location>
        <begin position="736"/>
        <end position="781"/>
    </location>
</feature>
<dbReference type="SUPFAM" id="SSF55874">
    <property type="entry name" value="ATPase domain of HSP90 chaperone/DNA topoisomerase II/histidine kinase"/>
    <property type="match status" value="1"/>
</dbReference>
<evidence type="ECO:0000259" key="7">
    <source>
        <dbReference type="PROSITE" id="PS50109"/>
    </source>
</evidence>
<dbReference type="InterPro" id="IPR036890">
    <property type="entry name" value="HATPase_C_sf"/>
</dbReference>
<dbReference type="PROSITE" id="PS50113">
    <property type="entry name" value="PAC"/>
    <property type="match status" value="2"/>
</dbReference>
<evidence type="ECO:0000313" key="10">
    <source>
        <dbReference type="Proteomes" id="UP000249065"/>
    </source>
</evidence>
<dbReference type="Pfam" id="PF08447">
    <property type="entry name" value="PAS_3"/>
    <property type="match status" value="2"/>
</dbReference>
<dbReference type="CDD" id="cd00130">
    <property type="entry name" value="PAS"/>
    <property type="match status" value="1"/>
</dbReference>
<evidence type="ECO:0000259" key="8">
    <source>
        <dbReference type="PROSITE" id="PS50113"/>
    </source>
</evidence>
<evidence type="ECO:0000256" key="3">
    <source>
        <dbReference type="ARBA" id="ARBA00022553"/>
    </source>
</evidence>
<dbReference type="Pfam" id="PF07568">
    <property type="entry name" value="HisKA_2"/>
    <property type="match status" value="1"/>
</dbReference>
<dbReference type="InterPro" id="IPR003594">
    <property type="entry name" value="HATPase_dom"/>
</dbReference>
<dbReference type="EMBL" id="QLIX01000031">
    <property type="protein sequence ID" value="RAI55385.1"/>
    <property type="molecule type" value="Genomic_DNA"/>
</dbReference>
<dbReference type="Pfam" id="PF02518">
    <property type="entry name" value="HATPase_c"/>
    <property type="match status" value="1"/>
</dbReference>
<proteinExistence type="predicted"/>
<dbReference type="InterPro" id="IPR011495">
    <property type="entry name" value="Sig_transdc_His_kin_sub2_dim/P"/>
</dbReference>
<dbReference type="InterPro" id="IPR035965">
    <property type="entry name" value="PAS-like_dom_sf"/>
</dbReference>
<dbReference type="SMART" id="SM00091">
    <property type="entry name" value="PAS"/>
    <property type="match status" value="3"/>
</dbReference>
<dbReference type="GO" id="GO:0004673">
    <property type="term" value="F:protein histidine kinase activity"/>
    <property type="evidence" value="ECO:0007669"/>
    <property type="project" value="UniProtKB-EC"/>
</dbReference>
<comment type="caution">
    <text evidence="9">The sequence shown here is derived from an EMBL/GenBank/DDBJ whole genome shotgun (WGS) entry which is preliminary data.</text>
</comment>
<dbReference type="PANTHER" id="PTHR43304">
    <property type="entry name" value="PHYTOCHROME-LIKE PROTEIN CPH1"/>
    <property type="match status" value="1"/>
</dbReference>
<keyword evidence="4" id="KW-0808">Transferase</keyword>
<gene>
    <name evidence="9" type="ORF">DOO78_23775</name>
</gene>
<feature type="domain" description="PAC" evidence="8">
    <location>
        <begin position="226"/>
        <end position="279"/>
    </location>
</feature>
<dbReference type="InterPro" id="IPR000014">
    <property type="entry name" value="PAS"/>
</dbReference>
<feature type="compositionally biased region" description="Low complexity" evidence="6">
    <location>
        <begin position="756"/>
        <end position="770"/>
    </location>
</feature>
<evidence type="ECO:0000256" key="6">
    <source>
        <dbReference type="SAM" id="MobiDB-lite"/>
    </source>
</evidence>
<dbReference type="SMART" id="SM00086">
    <property type="entry name" value="PAC"/>
    <property type="match status" value="3"/>
</dbReference>
<dbReference type="EC" id="2.7.13.3" evidence="2"/>
<dbReference type="InterPro" id="IPR052162">
    <property type="entry name" value="Sensor_kinase/Photoreceptor"/>
</dbReference>
<dbReference type="InterPro" id="IPR004358">
    <property type="entry name" value="Sig_transdc_His_kin-like_C"/>
</dbReference>
<evidence type="ECO:0000256" key="5">
    <source>
        <dbReference type="ARBA" id="ARBA00022777"/>
    </source>
</evidence>
<dbReference type="PROSITE" id="PS50109">
    <property type="entry name" value="HIS_KIN"/>
    <property type="match status" value="1"/>
</dbReference>
<dbReference type="NCBIfam" id="TIGR00229">
    <property type="entry name" value="sensory_box"/>
    <property type="match status" value="1"/>
</dbReference>
<feature type="region of interest" description="Disordered" evidence="6">
    <location>
        <begin position="694"/>
        <end position="721"/>
    </location>
</feature>
<dbReference type="SMART" id="SM00387">
    <property type="entry name" value="HATPase_c"/>
    <property type="match status" value="1"/>
</dbReference>
<dbReference type="Gene3D" id="3.30.565.10">
    <property type="entry name" value="Histidine kinase-like ATPase, C-terminal domain"/>
    <property type="match status" value="1"/>
</dbReference>
<evidence type="ECO:0000313" key="9">
    <source>
        <dbReference type="EMBL" id="RAI55385.1"/>
    </source>
</evidence>
<name>A0A327LZG1_9PROT</name>
<keyword evidence="10" id="KW-1185">Reference proteome</keyword>
<dbReference type="Gene3D" id="2.10.70.100">
    <property type="match status" value="1"/>
</dbReference>
<dbReference type="InterPro" id="IPR013656">
    <property type="entry name" value="PAS_4"/>
</dbReference>
<accession>A0A327LZG1</accession>
<keyword evidence="3" id="KW-0597">Phosphoprotein</keyword>
<dbReference type="InterPro" id="IPR013655">
    <property type="entry name" value="PAS_fold_3"/>
</dbReference>
<protein>
    <recommendedName>
        <fullName evidence="2">histidine kinase</fullName>
        <ecNumber evidence="2">2.7.13.3</ecNumber>
    </recommendedName>
</protein>
<dbReference type="Proteomes" id="UP000249065">
    <property type="component" value="Unassembled WGS sequence"/>
</dbReference>
<keyword evidence="5" id="KW-0418">Kinase</keyword>
<organism evidence="9 10">
    <name type="scientific">Roseicella frigidaeris</name>
    <dbReference type="NCBI Taxonomy" id="2230885"/>
    <lineage>
        <taxon>Bacteria</taxon>
        <taxon>Pseudomonadati</taxon>
        <taxon>Pseudomonadota</taxon>
        <taxon>Alphaproteobacteria</taxon>
        <taxon>Acetobacterales</taxon>
        <taxon>Roseomonadaceae</taxon>
        <taxon>Roseicella</taxon>
    </lineage>
</organism>
<evidence type="ECO:0000256" key="4">
    <source>
        <dbReference type="ARBA" id="ARBA00022679"/>
    </source>
</evidence>
<evidence type="ECO:0000256" key="2">
    <source>
        <dbReference type="ARBA" id="ARBA00012438"/>
    </source>
</evidence>
<dbReference type="Pfam" id="PF08448">
    <property type="entry name" value="PAS_4"/>
    <property type="match status" value="1"/>
</dbReference>
<dbReference type="InterPro" id="IPR000700">
    <property type="entry name" value="PAS-assoc_C"/>
</dbReference>